<dbReference type="PANTHER" id="PTHR44157">
    <property type="entry name" value="DNAJ HOMOLOG SUBFAMILY C MEMBER 11"/>
    <property type="match status" value="1"/>
</dbReference>
<evidence type="ECO:0000256" key="3">
    <source>
        <dbReference type="ARBA" id="ARBA00023186"/>
    </source>
</evidence>
<protein>
    <submittedName>
        <fullName evidence="6">J domain-containing protein</fullName>
    </submittedName>
</protein>
<dbReference type="Gene3D" id="1.10.287.110">
    <property type="entry name" value="DnaJ domain"/>
    <property type="match status" value="1"/>
</dbReference>
<dbReference type="GO" id="GO:0005739">
    <property type="term" value="C:mitochondrion"/>
    <property type="evidence" value="ECO:0007669"/>
    <property type="project" value="GOC"/>
</dbReference>
<keyword evidence="5" id="KW-1185">Reference proteome</keyword>
<evidence type="ECO:0000259" key="4">
    <source>
        <dbReference type="PROSITE" id="PS50076"/>
    </source>
</evidence>
<dbReference type="InterPro" id="IPR036869">
    <property type="entry name" value="J_dom_sf"/>
</dbReference>
<dbReference type="InterPro" id="IPR024586">
    <property type="entry name" value="DnaJ-like_C11_C"/>
</dbReference>
<dbReference type="GO" id="GO:0016020">
    <property type="term" value="C:membrane"/>
    <property type="evidence" value="ECO:0007669"/>
    <property type="project" value="UniProtKB-SubCell"/>
</dbReference>
<evidence type="ECO:0000313" key="5">
    <source>
        <dbReference type="Proteomes" id="UP000887575"/>
    </source>
</evidence>
<keyword evidence="3" id="KW-0143">Chaperone</keyword>
<evidence type="ECO:0000256" key="2">
    <source>
        <dbReference type="ARBA" id="ARBA00023136"/>
    </source>
</evidence>
<dbReference type="WBParaSite" id="MBELARI_LOCUS19075.1">
    <property type="protein sequence ID" value="MBELARI_LOCUS19075.1"/>
    <property type="gene ID" value="MBELARI_LOCUS19075"/>
</dbReference>
<dbReference type="InterPro" id="IPR018253">
    <property type="entry name" value="DnaJ_domain_CS"/>
</dbReference>
<dbReference type="SMART" id="SM00271">
    <property type="entry name" value="DnaJ"/>
    <property type="match status" value="1"/>
</dbReference>
<reference evidence="6" key="1">
    <citation type="submission" date="2024-02" db="UniProtKB">
        <authorList>
            <consortium name="WormBaseParasite"/>
        </authorList>
    </citation>
    <scope>IDENTIFICATION</scope>
</reference>
<dbReference type="Pfam" id="PF22774">
    <property type="entry name" value="DNAJC11_beta-barrel"/>
    <property type="match status" value="1"/>
</dbReference>
<dbReference type="PROSITE" id="PS00636">
    <property type="entry name" value="DNAJ_1"/>
    <property type="match status" value="1"/>
</dbReference>
<dbReference type="Pfam" id="PF11875">
    <property type="entry name" value="DnaJ-like_C11_C"/>
    <property type="match status" value="1"/>
</dbReference>
<sequence length="567" mass="64135">MSISSGDSLAGDADQDLLLDEEEELDFYAILNVPRDALAEEITKSYRRRCLIFHPDRHTEEDDKRAAEKVFVQLRRAHETLMDPKKRAIYDELGVKGLDAQGWELVSRSSNPENIKKEYEFLQRLRDNEIMLTRTHPTSSFVLKSSIAGMLHEKEDDRFPPQLLGMSISQSVDCPLTNNDRVGLIGRVKAENGRGGGSAAATWKRNLGKFNLENTVSLSADAITGQCRISRPIFQRAAIIIQPALQYMYMQGVTMPTLQIIYSMRLRLRWQGSIILALTPIQSAITTTIVHTENNLPKAIVNLTLAPANPNMRVVYIKRDALRDSFTEFACSFGMFGFSPSVNLERKLSRYSRIGLGLNFAFPSCLLIAKFKVKTGHSIFEWHVAICDDKEEIARSTLYGVILPVVTFQLCKVIFRPIWERIVSVFDDHTQDREIDIAKQEESQRIISLMRNTAERIKREEESKNGVIIVEGRYGACSPESSNAYPVAGDRSIDVTVPLQAMVNDSQLRIHSLNKSQMPGFYDPCPCDPKVLHIRYRFRGEMHAVTVPDDMPVILPVRAHKVTMSTT</sequence>
<feature type="domain" description="J" evidence="4">
    <location>
        <begin position="26"/>
        <end position="94"/>
    </location>
</feature>
<dbReference type="PROSITE" id="PS50076">
    <property type="entry name" value="DNAJ_2"/>
    <property type="match status" value="1"/>
</dbReference>
<dbReference type="Proteomes" id="UP000887575">
    <property type="component" value="Unassembled WGS sequence"/>
</dbReference>
<dbReference type="InterPro" id="IPR001623">
    <property type="entry name" value="DnaJ_domain"/>
</dbReference>
<dbReference type="PRINTS" id="PR00625">
    <property type="entry name" value="JDOMAIN"/>
</dbReference>
<proteinExistence type="predicted"/>
<name>A0AAF3J6E4_9BILA</name>
<comment type="subcellular location">
    <subcellularLocation>
        <location evidence="1">Membrane</location>
    </subcellularLocation>
</comment>
<dbReference type="AlphaFoldDB" id="A0AAF3J6E4"/>
<dbReference type="InterPro" id="IPR052243">
    <property type="entry name" value="Mito_inner_membrane_organizer"/>
</dbReference>
<evidence type="ECO:0000313" key="6">
    <source>
        <dbReference type="WBParaSite" id="MBELARI_LOCUS19075.1"/>
    </source>
</evidence>
<dbReference type="GO" id="GO:0042407">
    <property type="term" value="P:cristae formation"/>
    <property type="evidence" value="ECO:0007669"/>
    <property type="project" value="TreeGrafter"/>
</dbReference>
<dbReference type="CDD" id="cd06257">
    <property type="entry name" value="DnaJ"/>
    <property type="match status" value="1"/>
</dbReference>
<dbReference type="PANTHER" id="PTHR44157:SF1">
    <property type="entry name" value="DNAJ HOMOLOG SUBFAMILY C MEMBER 11"/>
    <property type="match status" value="1"/>
</dbReference>
<keyword evidence="2" id="KW-0472">Membrane</keyword>
<dbReference type="SUPFAM" id="SSF46565">
    <property type="entry name" value="Chaperone J-domain"/>
    <property type="match status" value="1"/>
</dbReference>
<dbReference type="InterPro" id="IPR055225">
    <property type="entry name" value="DNAJC11-like_beta-barrel"/>
</dbReference>
<accession>A0AAF3J6E4</accession>
<evidence type="ECO:0000256" key="1">
    <source>
        <dbReference type="ARBA" id="ARBA00004370"/>
    </source>
</evidence>
<organism evidence="5 6">
    <name type="scientific">Mesorhabditis belari</name>
    <dbReference type="NCBI Taxonomy" id="2138241"/>
    <lineage>
        <taxon>Eukaryota</taxon>
        <taxon>Metazoa</taxon>
        <taxon>Ecdysozoa</taxon>
        <taxon>Nematoda</taxon>
        <taxon>Chromadorea</taxon>
        <taxon>Rhabditida</taxon>
        <taxon>Rhabditina</taxon>
        <taxon>Rhabditomorpha</taxon>
        <taxon>Rhabditoidea</taxon>
        <taxon>Rhabditidae</taxon>
        <taxon>Mesorhabditinae</taxon>
        <taxon>Mesorhabditis</taxon>
    </lineage>
</organism>
<dbReference type="Pfam" id="PF00226">
    <property type="entry name" value="DnaJ"/>
    <property type="match status" value="1"/>
</dbReference>